<dbReference type="InterPro" id="IPR011989">
    <property type="entry name" value="ARM-like"/>
</dbReference>
<evidence type="ECO:0000256" key="2">
    <source>
        <dbReference type="ARBA" id="ARBA00009252"/>
    </source>
</evidence>
<evidence type="ECO:0000256" key="1">
    <source>
        <dbReference type="ARBA" id="ARBA00004123"/>
    </source>
</evidence>
<feature type="domain" description="Sister chromatid cohesion C-terminal" evidence="7">
    <location>
        <begin position="1502"/>
        <end position="1747"/>
    </location>
</feature>
<evidence type="ECO:0000313" key="9">
    <source>
        <dbReference type="Proteomes" id="UP000245383"/>
    </source>
</evidence>
<evidence type="ECO:0000256" key="4">
    <source>
        <dbReference type="ARBA" id="ARBA00023242"/>
    </source>
</evidence>
<keyword evidence="3 6" id="KW-0677">Repeat</keyword>
<dbReference type="GO" id="GO:0010468">
    <property type="term" value="P:regulation of gene expression"/>
    <property type="evidence" value="ECO:0007669"/>
    <property type="project" value="InterPro"/>
</dbReference>
<sequence length="1911" mass="218745">MKESFNDKTTSTEDKENIDSIVNILQCTPLKSLLPPPTEALKNTYQVNYNEPKFKELEDKSTLNLLDKYPNLSESIKSTILQNLELKKNVYSDLDLCFTPEFEQKIIASSKPEFPLAEKIFNYTSNLYKDLNHSYDSLKNNTSGVENVENYIKNYSMDILTPFGSENHVYDKSFEDTSKNYLNPSDISLNKFEVDINALNDNSSFGDNLNKTLLNSPDTKTLSCYENHKEDITLINSSDLTTLPITDSPSDSMNNKRKSNSDLSPEMIFESTNHDKNNISTKYTIDGIENLISDILEQKTFLDEDKNNYRLYRKKFKQVHFITIQNQNFVSVQTIFNLWQHLININETEINEKLDSYFLINLFSILRKTLEISSSDTSRYIFRDAYLETNNTDFDQNSNKEDDKSMNNKSLGDQIYNILSKSSIILKTAVLLLNVATKIFMAKKNNTESILDDAVMAFSIIQNDTIAPIFERKNSESKLSAFDELISLSRSVISEVSTLIHLSMLSEKSIIKVSYAIIPQIFLHEIPPWVNQNVVESQCRQCYCAISVIIESNESQRLWLLEEILTSLSKGYHFNKQYNSSRANESKSVRFVSMFLLHIIQLSAVVKHQATEIIKFISNKKVRDEVTQREMFGSAYEKAQSSVQTIINFLFKRCSKKASKAQIGIENDYKNIFDALVEDSVQLANRQNWPSAMLFLRVLTEEIFLILDDEKSDVSKKSIAVDYLASITALIAESTVDLNDSGELQIQKDSNEICFEFEKKSFDLTLNILSKCNNNIGAVFLYTSEWIIENIKLSTYLTKKENSKQQLSSNKKNKPSDSNAQIDKNLLGLNEKKKRITKKELNININNMIKDMYDLVQSALKKQSETLDFNYLSIDKSYSAESFIFIENYFGLNLLKENFLKMLNYINFVLESSVITLRSKALKGLGAIIYKNPLILSNELIKTAINNRLQDSSPLVRDAAVDLLGKYILNNSKLTRQYFKVLCARSMDKGPGVRKRVIRLLKEIYIKSENNDLRPEIGLRLLLRTADDEKGVKDQAQKILKELWLSEPSTFIYGEYKYQSEQHNQTPAIINLGNLIQENNPQINTNTIITNELINHSDNVAALKNNENISFFDLPEEFKKHYISIAETLAAIVAKENDDTYDTKKLIVSFFNSFNQREHDSLLESNYLQILNNTTRIISAVFELIISNKNSIVSKDAILPKSSSQPKLSKVVLSELDFLNLTLLLCKVDSKSISIYAPQLADNIIDYQDTNNTELLIFTLKIFTCVTSEMMGAGKKFLSRLEQQLVLLLQSGSQIILEAAVPCICAFVQHKTRNYLILSKILCYCITQLIKSKQEFQDISISPSYTKNITRVIILSGLLVRYFDFDLNRKISKKWFADLNNSIPENISIPNYILDYYIFFTESNQPNSVKAAALKMIGQLQIGRPDFLVNESVQNIFKSVFSGTDILFKHQLLNNLLEIVQAEIELANENLIKSCMGNNNSSEVDANMLAGKNCSVESGNVASVLQTYLDQILECILQTDLYQNYNIGFELLLLMISQGFVHPLKCMPTLISIESLPKSPLRKKASKVHFDISTKFESFIHSLDIDGVKLAYKTQLFFSSEYTKTVVGYYLKNIYRASEYQLEAALQPLYDTLISNKMKRNHFLKELINIPYKNLSTVMERIDYDYSSISIDESNVEIKKLDSSSEEYIQNLLPENQESSNTDFKDKNINTFYDENVPFTRYIIENILTFRYSTVDEVLFVLNEISKLVANFGFSLLHRFESLNPLRNKISLKEIAECEIKHKHAIEKDTVISIAVGSLLLLRETLKLSYKITESRCNSYSTGESSPSKEKAVFNPVNSLSNHWNLLGYTSKNETPSIKYIKTNSKIIALNWKSWPYATKIPENSQDFKNQRLLYSQLFTDLTSIHASSFS</sequence>
<dbReference type="Pfam" id="PF12765">
    <property type="entry name" value="Cohesin_HEAT"/>
    <property type="match status" value="1"/>
</dbReference>
<reference evidence="8 9" key="1">
    <citation type="journal article" date="2018" name="MBio">
        <title>Comparative Genomics Reveals the Core Gene Toolbox for the Fungus-Insect Symbiosis.</title>
        <authorList>
            <person name="Wang Y."/>
            <person name="Stata M."/>
            <person name="Wang W."/>
            <person name="Stajich J.E."/>
            <person name="White M.M."/>
            <person name="Moncalvo J.M."/>
        </authorList>
    </citation>
    <scope>NUCLEOTIDE SEQUENCE [LARGE SCALE GENOMIC DNA]</scope>
    <source>
        <strain evidence="8 9">SWE-8-4</strain>
    </source>
</reference>
<dbReference type="Pfam" id="PF12830">
    <property type="entry name" value="Nipped-B_C"/>
    <property type="match status" value="1"/>
</dbReference>
<dbReference type="InterPro" id="IPR024986">
    <property type="entry name" value="Nipped-B_C"/>
</dbReference>
<dbReference type="InterPro" id="IPR016024">
    <property type="entry name" value="ARM-type_fold"/>
</dbReference>
<evidence type="ECO:0000313" key="8">
    <source>
        <dbReference type="EMBL" id="PVU97625.1"/>
    </source>
</evidence>
<proteinExistence type="inferred from homology"/>
<dbReference type="GO" id="GO:0090694">
    <property type="term" value="C:Scc2-Scc4 cohesin loading complex"/>
    <property type="evidence" value="ECO:0007669"/>
    <property type="project" value="TreeGrafter"/>
</dbReference>
<comment type="caution">
    <text evidence="8">The sequence shown here is derived from an EMBL/GenBank/DDBJ whole genome shotgun (WGS) entry which is preliminary data.</text>
</comment>
<keyword evidence="9" id="KW-1185">Reference proteome</keyword>
<accession>A0A2T9YZ45</accession>
<dbReference type="STRING" id="133385.A0A2T9YZ45"/>
<evidence type="ECO:0000256" key="6">
    <source>
        <dbReference type="RuleBase" id="RU364107"/>
    </source>
</evidence>
<dbReference type="GO" id="GO:0071169">
    <property type="term" value="P:establishment of protein localization to chromatin"/>
    <property type="evidence" value="ECO:0007669"/>
    <property type="project" value="TreeGrafter"/>
</dbReference>
<dbReference type="Proteomes" id="UP000245383">
    <property type="component" value="Unassembled WGS sequence"/>
</dbReference>
<dbReference type="GO" id="GO:0061775">
    <property type="term" value="F:cohesin loader activity"/>
    <property type="evidence" value="ECO:0007669"/>
    <property type="project" value="InterPro"/>
</dbReference>
<comment type="similarity">
    <text evidence="2 6">Belongs to the SCC2/Nipped-B family.</text>
</comment>
<comment type="subcellular location">
    <subcellularLocation>
        <location evidence="1 6">Nucleus</location>
    </subcellularLocation>
</comment>
<dbReference type="Gene3D" id="1.25.10.10">
    <property type="entry name" value="Leucine-rich Repeat Variant"/>
    <property type="match status" value="1"/>
</dbReference>
<protein>
    <recommendedName>
        <fullName evidence="6">Sister chromatid cohesion protein</fullName>
    </recommendedName>
</protein>
<dbReference type="PANTHER" id="PTHR21704">
    <property type="entry name" value="NIPPED-B-LIKE PROTEIN DELANGIN SCC2-RELATED"/>
    <property type="match status" value="1"/>
</dbReference>
<dbReference type="InterPro" id="IPR026003">
    <property type="entry name" value="Cohesin_HEAT"/>
</dbReference>
<dbReference type="OrthoDB" id="418242at2759"/>
<evidence type="ECO:0000256" key="5">
    <source>
        <dbReference type="ARBA" id="ARBA00023306"/>
    </source>
</evidence>
<keyword evidence="4 6" id="KW-0539">Nucleus</keyword>
<dbReference type="GO" id="GO:0034087">
    <property type="term" value="P:establishment of mitotic sister chromatid cohesion"/>
    <property type="evidence" value="ECO:0007669"/>
    <property type="project" value="TreeGrafter"/>
</dbReference>
<evidence type="ECO:0000259" key="7">
    <source>
        <dbReference type="Pfam" id="PF12830"/>
    </source>
</evidence>
<dbReference type="GO" id="GO:1990414">
    <property type="term" value="P:replication-born double-strand break repair via sister chromatid exchange"/>
    <property type="evidence" value="ECO:0007669"/>
    <property type="project" value="TreeGrafter"/>
</dbReference>
<dbReference type="PANTHER" id="PTHR21704:SF18">
    <property type="entry name" value="NIPPED-B-LIKE PROTEIN"/>
    <property type="match status" value="1"/>
</dbReference>
<organism evidence="8 9">
    <name type="scientific">Smittium simulii</name>
    <dbReference type="NCBI Taxonomy" id="133385"/>
    <lineage>
        <taxon>Eukaryota</taxon>
        <taxon>Fungi</taxon>
        <taxon>Fungi incertae sedis</taxon>
        <taxon>Zoopagomycota</taxon>
        <taxon>Kickxellomycotina</taxon>
        <taxon>Harpellomycetes</taxon>
        <taxon>Harpellales</taxon>
        <taxon>Legeriomycetaceae</taxon>
        <taxon>Smittium</taxon>
    </lineage>
</organism>
<dbReference type="EMBL" id="MBFR01000009">
    <property type="protein sequence ID" value="PVU97625.1"/>
    <property type="molecule type" value="Genomic_DNA"/>
</dbReference>
<name>A0A2T9YZ45_9FUNG</name>
<dbReference type="GO" id="GO:0003682">
    <property type="term" value="F:chromatin binding"/>
    <property type="evidence" value="ECO:0007669"/>
    <property type="project" value="TreeGrafter"/>
</dbReference>
<evidence type="ECO:0000256" key="3">
    <source>
        <dbReference type="ARBA" id="ARBA00022737"/>
    </source>
</evidence>
<keyword evidence="5 6" id="KW-0131">Cell cycle</keyword>
<dbReference type="InterPro" id="IPR033031">
    <property type="entry name" value="Scc2/Nipped-B"/>
</dbReference>
<dbReference type="SUPFAM" id="SSF48371">
    <property type="entry name" value="ARM repeat"/>
    <property type="match status" value="1"/>
</dbReference>
<gene>
    <name evidence="8" type="ORF">BB561_000438</name>
</gene>
<dbReference type="GO" id="GO:0140588">
    <property type="term" value="P:chromatin looping"/>
    <property type="evidence" value="ECO:0007669"/>
    <property type="project" value="InterPro"/>
</dbReference>